<feature type="domain" description="DAC" evidence="11">
    <location>
        <begin position="84"/>
        <end position="243"/>
    </location>
</feature>
<dbReference type="STRING" id="626369.HMPREF0446_01381"/>
<dbReference type="EMBL" id="ACRF02000003">
    <property type="protein sequence ID" value="EEW92536.2"/>
    <property type="molecule type" value="Genomic_DNA"/>
</dbReference>
<keyword evidence="5 10" id="KW-0548">Nucleotidyltransferase</keyword>
<name>D0BN46_9LACT</name>
<dbReference type="InterPro" id="IPR050338">
    <property type="entry name" value="DisA"/>
</dbReference>
<keyword evidence="2 10" id="KW-1003">Cell membrane</keyword>
<sequence>MQFNWSSLGAWSSIRNIVDIVIVWYLLYNLLLIMKGTRAVHLMKGLAVIAGVKFISYMFGLITLDWIMNLVIQWGVVGAIVVFQPEIRRGLEHIGRSNFFSRRASGTNQAQRMIEELNISVQYMAKRRIGALICIEQANSLEEYINTGIALQSRISNQLMTQIFIPNTPLHDGAVIIRGHEVEAAACYLPLSESKFIPKELGTRHRAAIGLSEVTDALIIVISEETGKVSVALREKLLRELTPDEFVEVLSDHLITKETSQKDSTILTMIIDFFRGGRIND</sequence>
<evidence type="ECO:0000256" key="10">
    <source>
        <dbReference type="HAMAP-Rule" id="MF_01499"/>
    </source>
</evidence>
<keyword evidence="3 10" id="KW-0808">Transferase</keyword>
<dbReference type="RefSeq" id="WP_020991243.1">
    <property type="nucleotide sequence ID" value="NZ_KI391971.1"/>
</dbReference>
<keyword evidence="8 10" id="KW-1133">Transmembrane helix</keyword>
<dbReference type="GO" id="GO:0005524">
    <property type="term" value="F:ATP binding"/>
    <property type="evidence" value="ECO:0007669"/>
    <property type="project" value="UniProtKB-UniRule"/>
</dbReference>
<evidence type="ECO:0000256" key="3">
    <source>
        <dbReference type="ARBA" id="ARBA00022679"/>
    </source>
</evidence>
<evidence type="ECO:0000256" key="9">
    <source>
        <dbReference type="ARBA" id="ARBA00023136"/>
    </source>
</evidence>
<dbReference type="GO" id="GO:0006171">
    <property type="term" value="P:cAMP biosynthetic process"/>
    <property type="evidence" value="ECO:0007669"/>
    <property type="project" value="InterPro"/>
</dbReference>
<accession>D0BN46</accession>
<evidence type="ECO:0000313" key="13">
    <source>
        <dbReference type="Proteomes" id="UP000002939"/>
    </source>
</evidence>
<keyword evidence="13" id="KW-1185">Reference proteome</keyword>
<evidence type="ECO:0000256" key="4">
    <source>
        <dbReference type="ARBA" id="ARBA00022692"/>
    </source>
</evidence>
<dbReference type="InterPro" id="IPR014046">
    <property type="entry name" value="C-di-AMP_synthase"/>
</dbReference>
<dbReference type="PANTHER" id="PTHR34185:SF1">
    <property type="entry name" value="DIADENYLATE CYCLASE"/>
    <property type="match status" value="1"/>
</dbReference>
<comment type="function">
    <text evidence="10">Catalyzes the condensation of 2 ATP molecules into cyclic di-AMP (c-di-AMP), a second messenger used to regulate differing processes in different bacteria.</text>
</comment>
<evidence type="ECO:0000256" key="6">
    <source>
        <dbReference type="ARBA" id="ARBA00022741"/>
    </source>
</evidence>
<feature type="transmembrane region" description="Helical" evidence="10">
    <location>
        <begin position="12"/>
        <end position="33"/>
    </location>
</feature>
<gene>
    <name evidence="10" type="primary">dacA</name>
    <name evidence="12" type="ORF">HMPREF0446_01381</name>
</gene>
<comment type="caution">
    <text evidence="10">Lacks conserved residue(s) required for the propagation of feature annotation.</text>
</comment>
<comment type="similarity">
    <text evidence="10">Belongs to the adenylate cyclase family. DacA/CdaA subfamily.</text>
</comment>
<dbReference type="EC" id="2.7.7.85" evidence="10"/>
<keyword evidence="7 10" id="KW-0067">ATP-binding</keyword>
<dbReference type="InterPro" id="IPR045585">
    <property type="entry name" value="CdaA_N"/>
</dbReference>
<dbReference type="OrthoDB" id="9807385at2"/>
<keyword evidence="4 10" id="KW-0812">Transmembrane</keyword>
<dbReference type="PIRSF" id="PIRSF004793">
    <property type="entry name" value="UCP004793"/>
    <property type="match status" value="1"/>
</dbReference>
<dbReference type="InterPro" id="IPR036888">
    <property type="entry name" value="DNA_integrity_DisA_N_sf"/>
</dbReference>
<reference evidence="12" key="1">
    <citation type="submission" date="2009-09" db="EMBL/GenBank/DDBJ databases">
        <authorList>
            <consortium name="The Broad Institute Genome Sequencing Platform"/>
            <person name="Ward D."/>
            <person name="Feldgarden M."/>
            <person name="Earl A."/>
            <person name="Young S.K."/>
            <person name="Zeng Q."/>
            <person name="Koehrsen M."/>
            <person name="Alvarado L."/>
            <person name="Berlin A."/>
            <person name="Bochicchio J."/>
            <person name="Borenstein D."/>
            <person name="Chapman S.B."/>
            <person name="Chen Z."/>
            <person name="Engels R."/>
            <person name="Freedman E."/>
            <person name="Gellesch M."/>
            <person name="Goldberg J."/>
            <person name="Griggs A."/>
            <person name="Gujja S."/>
            <person name="Heilman E."/>
            <person name="Heiman D."/>
            <person name="Hepburn T."/>
            <person name="Howarth C."/>
            <person name="Jen D."/>
            <person name="Larson L."/>
            <person name="Lewis B."/>
            <person name="Mehta T."/>
            <person name="Park D."/>
            <person name="Pearson M."/>
            <person name="Roberts A."/>
            <person name="Saif S."/>
            <person name="Shea T."/>
            <person name="Shenoy N."/>
            <person name="Sisk P."/>
            <person name="Stolte C."/>
            <person name="Sykes S."/>
            <person name="Thomson T."/>
            <person name="Walk T."/>
            <person name="White J."/>
            <person name="Yandava C."/>
            <person name="Sibley C.D."/>
            <person name="Field T.R."/>
            <person name="Grinwis M."/>
            <person name="Eshaghurshan C.S."/>
            <person name="Surette M.G."/>
            <person name="Haas B."/>
            <person name="Nusbaum C."/>
            <person name="Birren B."/>
        </authorList>
    </citation>
    <scope>NUCLEOTIDE SEQUENCE [LARGE SCALE GENOMIC DNA]</scope>
    <source>
        <strain evidence="12">ATCC 700633</strain>
    </source>
</reference>
<dbReference type="SUPFAM" id="SSF143597">
    <property type="entry name" value="YojJ-like"/>
    <property type="match status" value="1"/>
</dbReference>
<dbReference type="eggNOG" id="COG1624">
    <property type="taxonomic scope" value="Bacteria"/>
</dbReference>
<reference evidence="12" key="2">
    <citation type="submission" date="2011-10" db="EMBL/GenBank/DDBJ databases">
        <title>The Genome Sequence of Granulicatella elegans ATCC 700633.</title>
        <authorList>
            <consortium name="The Broad Institute Genome Sequencing Platform"/>
            <consortium name="The Broad Institute Genome Sequencing Center for Infectious Disease"/>
            <person name="Earl A."/>
            <person name="Ward D."/>
            <person name="Feldgarden M."/>
            <person name="Gevers D."/>
            <person name="Sibley C.D."/>
            <person name="Field T.R."/>
            <person name="Grinwis M."/>
            <person name="Eshaghurshan C.S."/>
            <person name="Surette M.G."/>
            <person name="Young S.K."/>
            <person name="Zeng Q."/>
            <person name="Gargeya S."/>
            <person name="Fitzgerald M."/>
            <person name="Haas B."/>
            <person name="Abouelleil A."/>
            <person name="Alvarado L."/>
            <person name="Arachchi H.M."/>
            <person name="Berlin A."/>
            <person name="Brown A."/>
            <person name="Chapman S.B."/>
            <person name="Chen Z."/>
            <person name="Dunbar C."/>
            <person name="Freedman E."/>
            <person name="Gearin G."/>
            <person name="Goldberg J."/>
            <person name="Griggs A."/>
            <person name="Gujja S."/>
            <person name="Heiman D."/>
            <person name="Howarth C."/>
            <person name="Larson L."/>
            <person name="Lui A."/>
            <person name="MacDonald P.J.P."/>
            <person name="Montmayeur A."/>
            <person name="Murphy C."/>
            <person name="Neiman D."/>
            <person name="Pearson M."/>
            <person name="Priest M."/>
            <person name="Roberts A."/>
            <person name="Saif S."/>
            <person name="Shea T."/>
            <person name="Shenoy N."/>
            <person name="Sisk P."/>
            <person name="Stolte C."/>
            <person name="Sykes S."/>
            <person name="Wortman J."/>
            <person name="Nusbaum C."/>
            <person name="Birren B."/>
        </authorList>
    </citation>
    <scope>NUCLEOTIDE SEQUENCE [LARGE SCALE GENOMIC DNA]</scope>
    <source>
        <strain evidence="12">ATCC 700633</strain>
    </source>
</reference>
<evidence type="ECO:0000313" key="12">
    <source>
        <dbReference type="EMBL" id="EEW92536.2"/>
    </source>
</evidence>
<keyword evidence="9 10" id="KW-0472">Membrane</keyword>
<dbReference type="GO" id="GO:0106408">
    <property type="term" value="F:diadenylate cyclase activity"/>
    <property type="evidence" value="ECO:0007669"/>
    <property type="project" value="UniProtKB-EC"/>
</dbReference>
<dbReference type="Pfam" id="PF02457">
    <property type="entry name" value="DAC"/>
    <property type="match status" value="1"/>
</dbReference>
<comment type="catalytic activity">
    <reaction evidence="1 10">
        <text>2 ATP = 3',3'-c-di-AMP + 2 diphosphate</text>
        <dbReference type="Rhea" id="RHEA:35655"/>
        <dbReference type="ChEBI" id="CHEBI:30616"/>
        <dbReference type="ChEBI" id="CHEBI:33019"/>
        <dbReference type="ChEBI" id="CHEBI:71500"/>
        <dbReference type="EC" id="2.7.7.85"/>
    </reaction>
</comment>
<dbReference type="InterPro" id="IPR003390">
    <property type="entry name" value="DNA_integrity_scan_DisA_N"/>
</dbReference>
<dbReference type="Proteomes" id="UP000002939">
    <property type="component" value="Unassembled WGS sequence"/>
</dbReference>
<evidence type="ECO:0000256" key="1">
    <source>
        <dbReference type="ARBA" id="ARBA00000877"/>
    </source>
</evidence>
<dbReference type="NCBIfam" id="TIGR00159">
    <property type="entry name" value="diadenylate cyclase CdaA"/>
    <property type="match status" value="1"/>
</dbReference>
<evidence type="ECO:0000256" key="5">
    <source>
        <dbReference type="ARBA" id="ARBA00022695"/>
    </source>
</evidence>
<dbReference type="GO" id="GO:0004016">
    <property type="term" value="F:adenylate cyclase activity"/>
    <property type="evidence" value="ECO:0007669"/>
    <property type="project" value="UniProtKB-UniRule"/>
</dbReference>
<comment type="subunit">
    <text evidence="10">Probably a homodimer.</text>
</comment>
<feature type="transmembrane region" description="Helical" evidence="10">
    <location>
        <begin position="45"/>
        <end position="64"/>
    </location>
</feature>
<proteinExistence type="inferred from homology"/>
<dbReference type="Pfam" id="PF19293">
    <property type="entry name" value="CdaA_N"/>
    <property type="match status" value="1"/>
</dbReference>
<dbReference type="HOGENOM" id="CLU_038561_0_1_9"/>
<organism evidence="12 13">
    <name type="scientific">Granulicatella elegans ATCC 700633</name>
    <dbReference type="NCBI Taxonomy" id="626369"/>
    <lineage>
        <taxon>Bacteria</taxon>
        <taxon>Bacillati</taxon>
        <taxon>Bacillota</taxon>
        <taxon>Bacilli</taxon>
        <taxon>Lactobacillales</taxon>
        <taxon>Carnobacteriaceae</taxon>
        <taxon>Granulicatella</taxon>
    </lineage>
</organism>
<dbReference type="PROSITE" id="PS51794">
    <property type="entry name" value="DAC"/>
    <property type="match status" value="1"/>
</dbReference>
<dbReference type="InterPro" id="IPR034701">
    <property type="entry name" value="CdaA"/>
</dbReference>
<dbReference type="Gene3D" id="3.40.1700.10">
    <property type="entry name" value="DNA integrity scanning protein, DisA, N-terminal domain"/>
    <property type="match status" value="1"/>
</dbReference>
<evidence type="ECO:0000256" key="2">
    <source>
        <dbReference type="ARBA" id="ARBA00022475"/>
    </source>
</evidence>
<dbReference type="FunFam" id="3.40.1700.10:FF:000002">
    <property type="entry name" value="Diadenylate cyclase"/>
    <property type="match status" value="1"/>
</dbReference>
<dbReference type="AlphaFoldDB" id="D0BN46"/>
<keyword evidence="6 10" id="KW-0547">Nucleotide-binding</keyword>
<dbReference type="PANTHER" id="PTHR34185">
    <property type="entry name" value="DIADENYLATE CYCLASE"/>
    <property type="match status" value="1"/>
</dbReference>
<evidence type="ECO:0000256" key="8">
    <source>
        <dbReference type="ARBA" id="ARBA00022989"/>
    </source>
</evidence>
<protein>
    <recommendedName>
        <fullName evidence="10">Diadenylate cyclase</fullName>
        <shortName evidence="10">DAC</shortName>
        <ecNumber evidence="10">2.7.7.85</ecNumber>
    </recommendedName>
    <alternativeName>
        <fullName evidence="10">Cyclic-di-AMP synthase</fullName>
        <shortName evidence="10">c-di-AMP synthase</shortName>
    </alternativeName>
</protein>
<evidence type="ECO:0000259" key="11">
    <source>
        <dbReference type="PROSITE" id="PS51794"/>
    </source>
</evidence>
<comment type="caution">
    <text evidence="12">The sequence shown here is derived from an EMBL/GenBank/DDBJ whole genome shotgun (WGS) entry which is preliminary data.</text>
</comment>
<evidence type="ECO:0000256" key="7">
    <source>
        <dbReference type="ARBA" id="ARBA00022840"/>
    </source>
</evidence>
<dbReference type="HAMAP" id="MF_01499">
    <property type="entry name" value="DacA"/>
    <property type="match status" value="1"/>
</dbReference>